<evidence type="ECO:0000256" key="2">
    <source>
        <dbReference type="ARBA" id="ARBA00022490"/>
    </source>
</evidence>
<dbReference type="PANTHER" id="PTHR32194">
    <property type="entry name" value="METALLOPROTEASE TLDD"/>
    <property type="match status" value="1"/>
</dbReference>
<dbReference type="InterPro" id="IPR023333">
    <property type="entry name" value="Proteasome_suB-type"/>
</dbReference>
<comment type="function">
    <text evidence="7">Component of the proteasome, a multicatalytic proteinase complex which is characterized by its ability to cleave peptides with Arg, Phe, Tyr, Leu, and Glu adjacent to the leaving group at neutral or slightly basic pH. The proteasome has an ATP-dependent proteolytic activity.</text>
</comment>
<keyword evidence="4" id="KW-0888">Threonine protease</keyword>
<dbReference type="InterPro" id="IPR029055">
    <property type="entry name" value="Ntn_hydrolases_N"/>
</dbReference>
<evidence type="ECO:0000256" key="4">
    <source>
        <dbReference type="ARBA" id="ARBA00022698"/>
    </source>
</evidence>
<dbReference type="GO" id="GO:0000502">
    <property type="term" value="C:proteasome complex"/>
    <property type="evidence" value="ECO:0007669"/>
    <property type="project" value="UniProtKB-KW"/>
</dbReference>
<reference evidence="9" key="1">
    <citation type="submission" date="2025-08" db="UniProtKB">
        <authorList>
            <consortium name="RefSeq"/>
        </authorList>
    </citation>
    <scope>IDENTIFICATION</scope>
</reference>
<accession>A0ABM1JJX8</accession>
<dbReference type="PANTHER" id="PTHR32194:SF15">
    <property type="entry name" value="PROTEASOME SUBUNIT BETA"/>
    <property type="match status" value="1"/>
</dbReference>
<dbReference type="InterPro" id="IPR001353">
    <property type="entry name" value="Proteasome_sua/b"/>
</dbReference>
<dbReference type="RefSeq" id="XP_015261765.1">
    <property type="nucleotide sequence ID" value="XM_015406279.1"/>
</dbReference>
<dbReference type="InterPro" id="IPR016050">
    <property type="entry name" value="Proteasome_bsu_CS"/>
</dbReference>
<dbReference type="SUPFAM" id="SSF56235">
    <property type="entry name" value="N-terminal nucleophile aminohydrolases (Ntn hydrolases)"/>
    <property type="match status" value="1"/>
</dbReference>
<gene>
    <name evidence="9" type="primary">PSMB11</name>
</gene>
<evidence type="ECO:0000313" key="8">
    <source>
        <dbReference type="Proteomes" id="UP000694871"/>
    </source>
</evidence>
<comment type="catalytic activity">
    <reaction evidence="1">
        <text>Cleavage of peptide bonds with very broad specificity.</text>
        <dbReference type="EC" id="3.4.25.1"/>
    </reaction>
</comment>
<evidence type="ECO:0000256" key="5">
    <source>
        <dbReference type="ARBA" id="ARBA00022801"/>
    </source>
</evidence>
<keyword evidence="3" id="KW-0645">Protease</keyword>
<evidence type="ECO:0000256" key="3">
    <source>
        <dbReference type="ARBA" id="ARBA00022670"/>
    </source>
</evidence>
<evidence type="ECO:0000256" key="7">
    <source>
        <dbReference type="RuleBase" id="RU004203"/>
    </source>
</evidence>
<keyword evidence="8" id="KW-1185">Reference proteome</keyword>
<dbReference type="GeneID" id="107106165"/>
<dbReference type="Pfam" id="PF00227">
    <property type="entry name" value="Proteasome"/>
    <property type="match status" value="1"/>
</dbReference>
<dbReference type="PRINTS" id="PR00141">
    <property type="entry name" value="PROTEASOME"/>
</dbReference>
<keyword evidence="7" id="KW-0539">Nucleus</keyword>
<organism evidence="8 9">
    <name type="scientific">Gekko japonicus</name>
    <name type="common">Schlegel's Japanese gecko</name>
    <dbReference type="NCBI Taxonomy" id="146911"/>
    <lineage>
        <taxon>Eukaryota</taxon>
        <taxon>Metazoa</taxon>
        <taxon>Chordata</taxon>
        <taxon>Craniata</taxon>
        <taxon>Vertebrata</taxon>
        <taxon>Euteleostomi</taxon>
        <taxon>Lepidosauria</taxon>
        <taxon>Squamata</taxon>
        <taxon>Bifurcata</taxon>
        <taxon>Gekkota</taxon>
        <taxon>Gekkonidae</taxon>
        <taxon>Gekkoninae</taxon>
        <taxon>Gekko</taxon>
    </lineage>
</organism>
<comment type="subcellular location">
    <subcellularLocation>
        <location evidence="7">Cytoplasm</location>
    </subcellularLocation>
    <subcellularLocation>
        <location evidence="7">Nucleus</location>
    </subcellularLocation>
</comment>
<protein>
    <recommendedName>
        <fullName evidence="7">Proteasome subunit beta</fullName>
    </recommendedName>
</protein>
<dbReference type="PROSITE" id="PS00854">
    <property type="entry name" value="PROTEASOME_BETA_1"/>
    <property type="match status" value="1"/>
</dbReference>
<comment type="subunit">
    <text evidence="7">Component of the proteasome complex.</text>
</comment>
<name>A0ABM1JJX8_GEKJA</name>
<dbReference type="PROSITE" id="PS51476">
    <property type="entry name" value="PROTEASOME_BETA_2"/>
    <property type="match status" value="1"/>
</dbReference>
<dbReference type="Gene3D" id="3.60.20.10">
    <property type="entry name" value="Glutamine Phosphoribosylpyrophosphate, subunit 1, domain 1"/>
    <property type="match status" value="1"/>
</dbReference>
<proteinExistence type="inferred from homology"/>
<evidence type="ECO:0000313" key="9">
    <source>
        <dbReference type="RefSeq" id="XP_015261765.1"/>
    </source>
</evidence>
<keyword evidence="5" id="KW-0378">Hydrolase</keyword>
<dbReference type="InterPro" id="IPR000243">
    <property type="entry name" value="Pept_T1A_subB"/>
</dbReference>
<sequence length="277" mass="30039">MTVPPPFSLSHGTTTLAFRCSHGVVVAADTRSSCGSLICDPASRKVITLHRHLIATTSGTSADCAAWLRILRCSLRLRHLHEGQQPSVAGTAKLLARLLHGCHSKDLCVATLLCGWDHTGPRLHYVYSDGTCFSGDVFSVGSGSPYAYAVLDGAYRYDLPVAEAFALARQAVAHAAHRDAYSGGNVDLYHVQQSGWVCVSREDVGRVYQDRLHQYGADGNGSVHYPSESLWASVNQYGAAFAGLKPRICSTDQLNPTENRMLPRINQAQPPHLNDLK</sequence>
<evidence type="ECO:0000256" key="1">
    <source>
        <dbReference type="ARBA" id="ARBA00001198"/>
    </source>
</evidence>
<keyword evidence="2 7" id="KW-0963">Cytoplasm</keyword>
<dbReference type="Proteomes" id="UP000694871">
    <property type="component" value="Unplaced"/>
</dbReference>
<keyword evidence="6 7" id="KW-0647">Proteasome</keyword>
<evidence type="ECO:0000256" key="6">
    <source>
        <dbReference type="ARBA" id="ARBA00022942"/>
    </source>
</evidence>
<comment type="similarity">
    <text evidence="7">Belongs to the peptidase T1B family.</text>
</comment>